<dbReference type="InterPro" id="IPR011330">
    <property type="entry name" value="Glyco_hydro/deAcase_b/a-brl"/>
</dbReference>
<accession>A0ABQ6TKN3</accession>
<name>A0ABQ6TKN3_9BACT</name>
<protein>
    <submittedName>
        <fullName evidence="4">Polysaccharide deacetylase family protein</fullName>
    </submittedName>
</protein>
<gene>
    <name evidence="4" type="ORF">F6V30_15585</name>
</gene>
<dbReference type="CDD" id="cd10971">
    <property type="entry name" value="CE4_DAC_u2_5s"/>
    <property type="match status" value="1"/>
</dbReference>
<reference evidence="4 5" key="1">
    <citation type="journal article" date="2020" name="Microorganisms">
        <title>Description of Three Novel Members in the Family Geobacteraceae, Oryzomonas japonicum gen. nov., sp. nov., Oryzomonas sagensis sp. nov., and Oryzomonas ruber sp. nov.</title>
        <authorList>
            <person name="Xu Z."/>
            <person name="Masuda Y."/>
            <person name="Hayakawa C."/>
            <person name="Ushijima N."/>
            <person name="Kawano K."/>
            <person name="Shiratori Y."/>
            <person name="Senoo K."/>
            <person name="Itoh H."/>
        </authorList>
    </citation>
    <scope>NUCLEOTIDE SEQUENCE [LARGE SCALE GENOMIC DNA]</scope>
    <source>
        <strain evidence="4 5">Red100</strain>
    </source>
</reference>
<dbReference type="EMBL" id="VZRA01000007">
    <property type="protein sequence ID" value="KAB0668523.1"/>
    <property type="molecule type" value="Genomic_DNA"/>
</dbReference>
<organism evidence="4 5">
    <name type="scientific">Oryzomonas sagensis</name>
    <dbReference type="NCBI Taxonomy" id="2603857"/>
    <lineage>
        <taxon>Bacteria</taxon>
        <taxon>Pseudomonadati</taxon>
        <taxon>Thermodesulfobacteriota</taxon>
        <taxon>Desulfuromonadia</taxon>
        <taxon>Geobacterales</taxon>
        <taxon>Geobacteraceae</taxon>
        <taxon>Oryzomonas</taxon>
    </lineage>
</organism>
<dbReference type="RefSeq" id="WP_151157952.1">
    <property type="nucleotide sequence ID" value="NZ_VZRA01000007.1"/>
</dbReference>
<keyword evidence="2" id="KW-0732">Signal</keyword>
<evidence type="ECO:0000256" key="1">
    <source>
        <dbReference type="ARBA" id="ARBA00004613"/>
    </source>
</evidence>
<feature type="domain" description="NodB homology" evidence="3">
    <location>
        <begin position="65"/>
        <end position="327"/>
    </location>
</feature>
<dbReference type="Gene3D" id="3.20.20.370">
    <property type="entry name" value="Glycoside hydrolase/deacetylase"/>
    <property type="match status" value="1"/>
</dbReference>
<dbReference type="Pfam" id="PF01522">
    <property type="entry name" value="Polysacc_deac_1"/>
    <property type="match status" value="2"/>
</dbReference>
<dbReference type="SUPFAM" id="SSF88713">
    <property type="entry name" value="Glycoside hydrolase/deacetylase"/>
    <property type="match status" value="1"/>
</dbReference>
<evidence type="ECO:0000313" key="5">
    <source>
        <dbReference type="Proteomes" id="UP000798046"/>
    </source>
</evidence>
<sequence>MPRKITIVMYHFVRDLKHSRYPGIKGLDLQDFVGQVGYMRAHYTPITMEELIHAARTKGYELPPKALLLTFDDGYIDHFTNVFPVLDRYGIQGCFFPPAKAVTKHLVLDVNKIHFVLASVTDKARIIQTIFSDISENQSGYALDRPESYYERLAVAGRYDTADVVFIKRILQKGLPEELRARMVDKLFAEFVTGDEAAFARELYMDAEQLECMRRNGMFIGSHGYDHYWLDSLSKEEQEREIDLSLEFLGGIGCDLENWVMCYPYGGYNDSLLSILAMKGCRIGLSVSVGIADLERENPLALSRLDTNDLPKRNDAGLHEWTRKIMV</sequence>
<comment type="caution">
    <text evidence="4">The sequence shown here is derived from an EMBL/GenBank/DDBJ whole genome shotgun (WGS) entry which is preliminary data.</text>
</comment>
<dbReference type="InterPro" id="IPR051398">
    <property type="entry name" value="Polysacch_Deacetylase"/>
</dbReference>
<evidence type="ECO:0000259" key="3">
    <source>
        <dbReference type="PROSITE" id="PS51677"/>
    </source>
</evidence>
<evidence type="ECO:0000256" key="2">
    <source>
        <dbReference type="ARBA" id="ARBA00022729"/>
    </source>
</evidence>
<proteinExistence type="predicted"/>
<dbReference type="PROSITE" id="PS51677">
    <property type="entry name" value="NODB"/>
    <property type="match status" value="1"/>
</dbReference>
<dbReference type="PANTHER" id="PTHR34216:SF3">
    <property type="entry name" value="POLY-BETA-1,6-N-ACETYL-D-GLUCOSAMINE N-DEACETYLASE"/>
    <property type="match status" value="1"/>
</dbReference>
<dbReference type="PANTHER" id="PTHR34216">
    <property type="match status" value="1"/>
</dbReference>
<evidence type="ECO:0000313" key="4">
    <source>
        <dbReference type="EMBL" id="KAB0668523.1"/>
    </source>
</evidence>
<comment type="subcellular location">
    <subcellularLocation>
        <location evidence="1">Secreted</location>
    </subcellularLocation>
</comment>
<dbReference type="Proteomes" id="UP000798046">
    <property type="component" value="Unassembled WGS sequence"/>
</dbReference>
<dbReference type="InterPro" id="IPR002509">
    <property type="entry name" value="NODB_dom"/>
</dbReference>
<keyword evidence="5" id="KW-1185">Reference proteome</keyword>